<dbReference type="EMBL" id="MU004241">
    <property type="protein sequence ID" value="KAF2664943.1"/>
    <property type="molecule type" value="Genomic_DNA"/>
</dbReference>
<dbReference type="PANTHER" id="PTHR40518">
    <property type="entry name" value="ACETOACETATE DECARBOXYLASE"/>
    <property type="match status" value="1"/>
</dbReference>
<dbReference type="PANTHER" id="PTHR40518:SF1">
    <property type="entry name" value="ACETOACETATE DECARBOXYLASE"/>
    <property type="match status" value="1"/>
</dbReference>
<dbReference type="InterPro" id="IPR023375">
    <property type="entry name" value="ADC_dom_sf"/>
</dbReference>
<reference evidence="1" key="1">
    <citation type="journal article" date="2020" name="Stud. Mycol.">
        <title>101 Dothideomycetes genomes: a test case for predicting lifestyles and emergence of pathogens.</title>
        <authorList>
            <person name="Haridas S."/>
            <person name="Albert R."/>
            <person name="Binder M."/>
            <person name="Bloem J."/>
            <person name="Labutti K."/>
            <person name="Salamov A."/>
            <person name="Andreopoulos B."/>
            <person name="Baker S."/>
            <person name="Barry K."/>
            <person name="Bills G."/>
            <person name="Bluhm B."/>
            <person name="Cannon C."/>
            <person name="Castanera R."/>
            <person name="Culley D."/>
            <person name="Daum C."/>
            <person name="Ezra D."/>
            <person name="Gonzalez J."/>
            <person name="Henrissat B."/>
            <person name="Kuo A."/>
            <person name="Liang C."/>
            <person name="Lipzen A."/>
            <person name="Lutzoni F."/>
            <person name="Magnuson J."/>
            <person name="Mondo S."/>
            <person name="Nolan M."/>
            <person name="Ohm R."/>
            <person name="Pangilinan J."/>
            <person name="Park H.-J."/>
            <person name="Ramirez L."/>
            <person name="Alfaro M."/>
            <person name="Sun H."/>
            <person name="Tritt A."/>
            <person name="Yoshinaga Y."/>
            <person name="Zwiers L.-H."/>
            <person name="Turgeon B."/>
            <person name="Goodwin S."/>
            <person name="Spatafora J."/>
            <person name="Crous P."/>
            <person name="Grigoriev I."/>
        </authorList>
    </citation>
    <scope>NUCLEOTIDE SEQUENCE</scope>
    <source>
        <strain evidence="1">CBS 115976</strain>
    </source>
</reference>
<protein>
    <submittedName>
        <fullName evidence="1">Uncharacterized protein</fullName>
    </submittedName>
</protein>
<dbReference type="AlphaFoldDB" id="A0A6A6U104"/>
<dbReference type="OrthoDB" id="9970474at2759"/>
<proteinExistence type="predicted"/>
<keyword evidence="2" id="KW-1185">Reference proteome</keyword>
<organism evidence="1 2">
    <name type="scientific">Microthyrium microscopicum</name>
    <dbReference type="NCBI Taxonomy" id="703497"/>
    <lineage>
        <taxon>Eukaryota</taxon>
        <taxon>Fungi</taxon>
        <taxon>Dikarya</taxon>
        <taxon>Ascomycota</taxon>
        <taxon>Pezizomycotina</taxon>
        <taxon>Dothideomycetes</taxon>
        <taxon>Dothideomycetes incertae sedis</taxon>
        <taxon>Microthyriales</taxon>
        <taxon>Microthyriaceae</taxon>
        <taxon>Microthyrium</taxon>
    </lineage>
</organism>
<name>A0A6A6U104_9PEZI</name>
<dbReference type="SUPFAM" id="SSF160104">
    <property type="entry name" value="Acetoacetate decarboxylase-like"/>
    <property type="match status" value="1"/>
</dbReference>
<evidence type="ECO:0000313" key="2">
    <source>
        <dbReference type="Proteomes" id="UP000799302"/>
    </source>
</evidence>
<evidence type="ECO:0000313" key="1">
    <source>
        <dbReference type="EMBL" id="KAF2664943.1"/>
    </source>
</evidence>
<dbReference type="Gene3D" id="2.40.400.10">
    <property type="entry name" value="Acetoacetate decarboxylase-like"/>
    <property type="match status" value="1"/>
</dbReference>
<accession>A0A6A6U104</accession>
<dbReference type="Proteomes" id="UP000799302">
    <property type="component" value="Unassembled WGS sequence"/>
</dbReference>
<sequence>MIVRYADTPCGPYDEMMLIPGAFDVPSKNKKRLRITRIYVSQKDTMYNGRVNWNIPKHLARFTFSSPPVSASNPTPKHLQISLFPPNPAAINPFFSATVQPFTFPPGLPLNTTWLPSYYGTTTLPPLPSALSALDGAWSADDEQIDVMYAPGTDEWCEFSVIMKSRRARCCWVKVEGPEAGSEEEAEAQRWWPQGKKWKPWAVGLWMENADLEITEGIKWKS</sequence>
<gene>
    <name evidence="1" type="ORF">BT63DRAFT_80795</name>
</gene>